<evidence type="ECO:0000313" key="2">
    <source>
        <dbReference type="EMBL" id="CAG9859367.1"/>
    </source>
</evidence>
<organism evidence="2 3">
    <name type="scientific">Phyllotreta striolata</name>
    <name type="common">Striped flea beetle</name>
    <name type="synonym">Crioceris striolata</name>
    <dbReference type="NCBI Taxonomy" id="444603"/>
    <lineage>
        <taxon>Eukaryota</taxon>
        <taxon>Metazoa</taxon>
        <taxon>Ecdysozoa</taxon>
        <taxon>Arthropoda</taxon>
        <taxon>Hexapoda</taxon>
        <taxon>Insecta</taxon>
        <taxon>Pterygota</taxon>
        <taxon>Neoptera</taxon>
        <taxon>Endopterygota</taxon>
        <taxon>Coleoptera</taxon>
        <taxon>Polyphaga</taxon>
        <taxon>Cucujiformia</taxon>
        <taxon>Chrysomeloidea</taxon>
        <taxon>Chrysomelidae</taxon>
        <taxon>Galerucinae</taxon>
        <taxon>Alticini</taxon>
        <taxon>Phyllotreta</taxon>
    </lineage>
</organism>
<keyword evidence="1" id="KW-0812">Transmembrane</keyword>
<keyword evidence="1" id="KW-0472">Membrane</keyword>
<evidence type="ECO:0000256" key="1">
    <source>
        <dbReference type="SAM" id="Phobius"/>
    </source>
</evidence>
<evidence type="ECO:0000313" key="3">
    <source>
        <dbReference type="Proteomes" id="UP001153712"/>
    </source>
</evidence>
<reference evidence="2" key="1">
    <citation type="submission" date="2022-01" db="EMBL/GenBank/DDBJ databases">
        <authorList>
            <person name="King R."/>
        </authorList>
    </citation>
    <scope>NUCLEOTIDE SEQUENCE</scope>
</reference>
<dbReference type="AlphaFoldDB" id="A0A9N9TPN6"/>
<keyword evidence="3" id="KW-1185">Reference proteome</keyword>
<keyword evidence="1" id="KW-1133">Transmembrane helix</keyword>
<feature type="transmembrane region" description="Helical" evidence="1">
    <location>
        <begin position="412"/>
        <end position="434"/>
    </location>
</feature>
<protein>
    <submittedName>
        <fullName evidence="2">Uncharacterized protein</fullName>
    </submittedName>
</protein>
<sequence length="465" mass="52523">MAAYAEKDPFAWPFQEIQPEQINVHSKNYSTFVDFLLSKIQESKQPVLISSSMNVLSPEISLDDSSLIENGYRSHQDDYTGEYSKSETTSLFNIEQSTEVTDTAFYYSDKMVDNLMTAKQKVFTHAEPCLDTITTTIRTTLTEYIQDPFAWPCKSVKPQDFHINPAPNFKRPDHETTTEFSNFIGTIRTKPGYFVAEISKRMTETLSNSTRSSQATDQPITSYLGQSLDNLMMAQNTTTNSTSTLSTTITSAWTEGVSSSNVSLHWSSLVSAQIRPPIADWKNTTPVTTARANLTTLISLFKFEHDNDNVTTARNNDTIVSEMPSVFRNFNRKFMEAVEETTVDRGVGSNSTATPNDKPTTLFEINYDEVTTMGWNEDGNGTVRYVQDVIGARTNEEVLVYAMEESQGKDCYFYILLIVVLVLLLVIAGVFLFYRMVKRNRGYGYKVSQMKGYRNSENDNDVIIV</sequence>
<dbReference type="Proteomes" id="UP001153712">
    <property type="component" value="Chromosome 2"/>
</dbReference>
<accession>A0A9N9TPN6</accession>
<proteinExistence type="predicted"/>
<dbReference type="EMBL" id="OU900095">
    <property type="protein sequence ID" value="CAG9859367.1"/>
    <property type="molecule type" value="Genomic_DNA"/>
</dbReference>
<gene>
    <name evidence="2" type="ORF">PHYEVI_LOCUS5741</name>
</gene>
<name>A0A9N9TPN6_PHYSR</name>